<protein>
    <submittedName>
        <fullName evidence="2">Amidohydrolase family protein</fullName>
    </submittedName>
</protein>
<accession>A0ABP8YBG0</accession>
<dbReference type="Gene3D" id="3.10.310.70">
    <property type="match status" value="1"/>
</dbReference>
<evidence type="ECO:0000313" key="2">
    <source>
        <dbReference type="EMBL" id="GAA4724585.1"/>
    </source>
</evidence>
<proteinExistence type="predicted"/>
<dbReference type="PANTHER" id="PTHR22642">
    <property type="entry name" value="IMIDAZOLONEPROPIONASE"/>
    <property type="match status" value="1"/>
</dbReference>
<evidence type="ECO:0000313" key="3">
    <source>
        <dbReference type="Proteomes" id="UP001500843"/>
    </source>
</evidence>
<dbReference type="Pfam" id="PF07969">
    <property type="entry name" value="Amidohydro_3"/>
    <property type="match status" value="1"/>
</dbReference>
<reference evidence="3" key="1">
    <citation type="journal article" date="2019" name="Int. J. Syst. Evol. Microbiol.">
        <title>The Global Catalogue of Microorganisms (GCM) 10K type strain sequencing project: providing services to taxonomists for standard genome sequencing and annotation.</title>
        <authorList>
            <consortium name="The Broad Institute Genomics Platform"/>
            <consortium name="The Broad Institute Genome Sequencing Center for Infectious Disease"/>
            <person name="Wu L."/>
            <person name="Ma J."/>
        </authorList>
    </citation>
    <scope>NUCLEOTIDE SEQUENCE [LARGE SCALE GENOMIC DNA]</scope>
    <source>
        <strain evidence="3">JCM 17975</strain>
    </source>
</reference>
<dbReference type="EMBL" id="BAABHM010000036">
    <property type="protein sequence ID" value="GAA4724585.1"/>
    <property type="molecule type" value="Genomic_DNA"/>
</dbReference>
<gene>
    <name evidence="2" type="ORF">GCM10023198_57050</name>
</gene>
<dbReference type="Proteomes" id="UP001500843">
    <property type="component" value="Unassembled WGS sequence"/>
</dbReference>
<comment type="caution">
    <text evidence="2">The sequence shown here is derived from an EMBL/GenBank/DDBJ whole genome shotgun (WGS) entry which is preliminary data.</text>
</comment>
<dbReference type="InterPro" id="IPR013108">
    <property type="entry name" value="Amidohydro_3"/>
</dbReference>
<dbReference type="PANTHER" id="PTHR22642:SF2">
    <property type="entry name" value="PROTEIN LONG AFTER FAR-RED 3"/>
    <property type="match status" value="1"/>
</dbReference>
<sequence>MTGVGGLVEPLLLTGARLVGHTEPVDLLLRNGRVRAVAPSGTLAGGDLGGAAAGRGEGAGPVERLDLDGRTVLPGLWDKHVHLTQWALVRRRLDLSGASSAAEAVRLVRDRLAEGPPDPGAALVGYGFRDGLWPDTPAAALLDAVAGAVPVVLVSGDLHCAWLSTAGLRFVGVGSHPTGVLRESEWLPLSAVVDRVADHLADTWVADAAAAAAARGVVGVVDLEIVDNRTVWRRRFAGGFDALRVRAGVWTPWLDDVLAEGLRTGDVLPGTGGLLEQGPYKVVTDGSLNTRTAYCHDAYPGLAGPEAHGILSVPPDDLVPLMKRAHHGGLRCAIHAIGDHANALALDAFAATGARGSIEHAQLLDAADLARFAELGVVASVQPEHAMDDRDIADRHWAGRTGRAFPYGALDDAGAVLALGSDAPVAPLDPWLAVAAAVSRSRDGRSPWHPEQRIGLRTALAASTDGRGLFPTAGGPADLVVLDADPLGVGGGVDGSNDDRFDGDRFDGGGFDDGVAETLRQMPVAGTLLAGRWTHRAL</sequence>
<keyword evidence="3" id="KW-1185">Reference proteome</keyword>
<feature type="domain" description="Amidohydrolase 3" evidence="1">
    <location>
        <begin position="65"/>
        <end position="487"/>
    </location>
</feature>
<dbReference type="Gene3D" id="2.30.40.10">
    <property type="entry name" value="Urease, subunit C, domain 1"/>
    <property type="match status" value="1"/>
</dbReference>
<dbReference type="SUPFAM" id="SSF51556">
    <property type="entry name" value="Metallo-dependent hydrolases"/>
    <property type="match status" value="1"/>
</dbReference>
<dbReference type="InterPro" id="IPR011059">
    <property type="entry name" value="Metal-dep_hydrolase_composite"/>
</dbReference>
<dbReference type="Gene3D" id="3.20.20.140">
    <property type="entry name" value="Metal-dependent hydrolases"/>
    <property type="match status" value="1"/>
</dbReference>
<name>A0ABP8YBG0_9MICO</name>
<dbReference type="SUPFAM" id="SSF51338">
    <property type="entry name" value="Composite domain of metallo-dependent hydrolases"/>
    <property type="match status" value="1"/>
</dbReference>
<organism evidence="2 3">
    <name type="scientific">Promicromonospora umidemergens</name>
    <dbReference type="NCBI Taxonomy" id="629679"/>
    <lineage>
        <taxon>Bacteria</taxon>
        <taxon>Bacillati</taxon>
        <taxon>Actinomycetota</taxon>
        <taxon>Actinomycetes</taxon>
        <taxon>Micrococcales</taxon>
        <taxon>Promicromonosporaceae</taxon>
        <taxon>Promicromonospora</taxon>
    </lineage>
</organism>
<dbReference type="RefSeq" id="WP_372496128.1">
    <property type="nucleotide sequence ID" value="NZ_BAABHM010000036.1"/>
</dbReference>
<dbReference type="InterPro" id="IPR032466">
    <property type="entry name" value="Metal_Hydrolase"/>
</dbReference>
<evidence type="ECO:0000259" key="1">
    <source>
        <dbReference type="Pfam" id="PF07969"/>
    </source>
</evidence>